<feature type="domain" description="UDP N-acetylglucosamine O-acyltransferase C-terminal" evidence="6">
    <location>
        <begin position="197"/>
        <end position="243"/>
    </location>
</feature>
<dbReference type="AlphaFoldDB" id="A0A8J5XBN0"/>
<dbReference type="NCBIfam" id="NF003657">
    <property type="entry name" value="PRK05289.1"/>
    <property type="match status" value="1"/>
</dbReference>
<dbReference type="NCBIfam" id="TIGR01852">
    <property type="entry name" value="lipid_A_lpxA"/>
    <property type="match status" value="1"/>
</dbReference>
<dbReference type="OMA" id="ECVTINR"/>
<dbReference type="Proteomes" id="UP000751190">
    <property type="component" value="Unassembled WGS sequence"/>
</dbReference>
<dbReference type="PROSITE" id="PS00101">
    <property type="entry name" value="HEXAPEP_TRANSFERASES"/>
    <property type="match status" value="1"/>
</dbReference>
<accession>A0A8J5XBN0</accession>
<evidence type="ECO:0000259" key="6">
    <source>
        <dbReference type="Pfam" id="PF13720"/>
    </source>
</evidence>
<dbReference type="PANTHER" id="PTHR43480:SF1">
    <property type="entry name" value="ACYL-[ACYL-CARRIER-PROTEIN]--UDP-N-ACETYLGLUCOSAMINE O-ACYLTRANSFERASE, MITOCHONDRIAL-RELATED"/>
    <property type="match status" value="1"/>
</dbReference>
<organism evidence="7 8">
    <name type="scientific">Diacronema lutheri</name>
    <name type="common">Unicellular marine alga</name>
    <name type="synonym">Monochrysis lutheri</name>
    <dbReference type="NCBI Taxonomy" id="2081491"/>
    <lineage>
        <taxon>Eukaryota</taxon>
        <taxon>Haptista</taxon>
        <taxon>Haptophyta</taxon>
        <taxon>Pavlovophyceae</taxon>
        <taxon>Pavlovales</taxon>
        <taxon>Pavlovaceae</taxon>
        <taxon>Diacronema</taxon>
    </lineage>
</organism>
<dbReference type="Gene3D" id="2.160.10.10">
    <property type="entry name" value="Hexapeptide repeat proteins"/>
    <property type="match status" value="1"/>
</dbReference>
<gene>
    <name evidence="7" type="ORF">KFE25_002348</name>
</gene>
<evidence type="ECO:0000256" key="3">
    <source>
        <dbReference type="ARBA" id="ARBA00022679"/>
    </source>
</evidence>
<evidence type="ECO:0000256" key="5">
    <source>
        <dbReference type="ARBA" id="ARBA00023315"/>
    </source>
</evidence>
<evidence type="ECO:0000313" key="7">
    <source>
        <dbReference type="EMBL" id="KAG8461159.1"/>
    </source>
</evidence>
<dbReference type="InterPro" id="IPR029098">
    <property type="entry name" value="Acetyltransf_C"/>
</dbReference>
<dbReference type="GO" id="GO:0016020">
    <property type="term" value="C:membrane"/>
    <property type="evidence" value="ECO:0007669"/>
    <property type="project" value="GOC"/>
</dbReference>
<dbReference type="PANTHER" id="PTHR43480">
    <property type="entry name" value="ACYL-[ACYL-CARRIER-PROTEIN]--UDP-N-ACETYLGLUCOSAMINE O-ACYLTRANSFERASE"/>
    <property type="match status" value="1"/>
</dbReference>
<keyword evidence="2" id="KW-0441">Lipid A biosynthesis</keyword>
<dbReference type="EMBL" id="JAGTXO010000027">
    <property type="protein sequence ID" value="KAG8461159.1"/>
    <property type="molecule type" value="Genomic_DNA"/>
</dbReference>
<keyword evidence="4" id="KW-0443">Lipid metabolism</keyword>
<evidence type="ECO:0000313" key="8">
    <source>
        <dbReference type="Proteomes" id="UP000751190"/>
    </source>
</evidence>
<keyword evidence="8" id="KW-1185">Reference proteome</keyword>
<proteinExistence type="predicted"/>
<evidence type="ECO:0000256" key="1">
    <source>
        <dbReference type="ARBA" id="ARBA00022516"/>
    </source>
</evidence>
<evidence type="ECO:0000256" key="4">
    <source>
        <dbReference type="ARBA" id="ARBA00023098"/>
    </source>
</evidence>
<dbReference type="GO" id="GO:0008780">
    <property type="term" value="F:acyl-[acyl-carrier-protein]-UDP-N-acetylglucosamine O-acyltransferase activity"/>
    <property type="evidence" value="ECO:0007669"/>
    <property type="project" value="InterPro"/>
</dbReference>
<sequence>MRAVPRGRALASVARALGAHGPAQVHPTAVVHAAARLEPGVTVGPFCVVGPGAHVRAGASLVASVHVAGRTDIGEGTTVFPFACLGSEPQDRKHAGEPTRLRIGARCVVREHVTAHAGTSAGGGLTAVGDGCLLMAGAHVAHDCDVGAGAILANAVLLAGHVRIGARAIVGGGSALHQRVAVGAGAMVGGGSIVAHDVPPYTLARGNRALLVGVNLVGLRRAHVGRAEAAALLRAFRAMFGGHGSYFAPALDPGGASLAERAEHVLRAHGGAPVGELVAELARFVLDPARARPVCAAEGAPRARGRGVGAVPAACEEMECGRPS</sequence>
<evidence type="ECO:0000256" key="2">
    <source>
        <dbReference type="ARBA" id="ARBA00022556"/>
    </source>
</evidence>
<dbReference type="Pfam" id="PF13720">
    <property type="entry name" value="Acetyltransf_11"/>
    <property type="match status" value="1"/>
</dbReference>
<keyword evidence="1" id="KW-0444">Lipid biosynthesis</keyword>
<protein>
    <recommendedName>
        <fullName evidence="6">UDP N-acetylglucosamine O-acyltransferase C-terminal domain-containing protein</fullName>
    </recommendedName>
</protein>
<dbReference type="SUPFAM" id="SSF51161">
    <property type="entry name" value="Trimeric LpxA-like enzymes"/>
    <property type="match status" value="1"/>
</dbReference>
<keyword evidence="5" id="KW-0012">Acyltransferase</keyword>
<dbReference type="OrthoDB" id="25818at2759"/>
<keyword evidence="3" id="KW-0808">Transferase</keyword>
<dbReference type="InterPro" id="IPR018357">
    <property type="entry name" value="Hexapep_transf_CS"/>
</dbReference>
<name>A0A8J5XBN0_DIALT</name>
<dbReference type="InterPro" id="IPR011004">
    <property type="entry name" value="Trimer_LpxA-like_sf"/>
</dbReference>
<dbReference type="GO" id="GO:0009245">
    <property type="term" value="P:lipid A biosynthetic process"/>
    <property type="evidence" value="ECO:0007669"/>
    <property type="project" value="UniProtKB-KW"/>
</dbReference>
<comment type="caution">
    <text evidence="7">The sequence shown here is derived from an EMBL/GenBank/DDBJ whole genome shotgun (WGS) entry which is preliminary data.</text>
</comment>
<reference evidence="7" key="1">
    <citation type="submission" date="2021-05" db="EMBL/GenBank/DDBJ databases">
        <title>The genome of the haptophyte Pavlova lutheri (Diacronema luteri, Pavlovales) - a model for lipid biosynthesis in eukaryotic algae.</title>
        <authorList>
            <person name="Hulatt C.J."/>
            <person name="Posewitz M.C."/>
        </authorList>
    </citation>
    <scope>NUCLEOTIDE SEQUENCE</scope>
    <source>
        <strain evidence="7">NIVA-4/92</strain>
    </source>
</reference>
<dbReference type="InterPro" id="IPR010137">
    <property type="entry name" value="Lipid_A_LpxA"/>
</dbReference>